<feature type="region of interest" description="Disordered" evidence="1">
    <location>
        <begin position="148"/>
        <end position="247"/>
    </location>
</feature>
<sequence length="283" mass="30834">MILHLCHHWFWITTIGVLLTMPVIVKGWEVQADPHPDLGSTNASHPTTVRTKFKAVLLNMTRLYPVPSDSVPDNTSSLTETTDSSSRRIPVGSSAMHDLGPIGRVIPASAESSGGLTEEQEEVRVEHIDRTLFAIEPSVETRQLIASPEPTIPHPARGEQPSPINPSHALPDNSSDTREQPTEVGTRDLTTLGDNRELPTLGDTRELPTLSGTRELPTLSGTRDLTKPGDTRELPLSDTRELPTLGDTRDLTTLGLEVAGSFSKQGQTCQAGRQHPNPKKQNH</sequence>
<evidence type="ECO:0000256" key="1">
    <source>
        <dbReference type="SAM" id="MobiDB-lite"/>
    </source>
</evidence>
<evidence type="ECO:0000256" key="2">
    <source>
        <dbReference type="SAM" id="SignalP"/>
    </source>
</evidence>
<feature type="compositionally biased region" description="Basic and acidic residues" evidence="1">
    <location>
        <begin position="224"/>
        <end position="241"/>
    </location>
</feature>
<reference evidence="3" key="1">
    <citation type="submission" date="2021-05" db="EMBL/GenBank/DDBJ databases">
        <authorList>
            <person name="Alioto T."/>
            <person name="Alioto T."/>
            <person name="Gomez Garrido J."/>
        </authorList>
    </citation>
    <scope>NUCLEOTIDE SEQUENCE</scope>
</reference>
<feature type="signal peptide" evidence="2">
    <location>
        <begin position="1"/>
        <end position="27"/>
    </location>
</feature>
<organism evidence="3">
    <name type="scientific">Cacopsylla melanoneura</name>
    <dbReference type="NCBI Taxonomy" id="428564"/>
    <lineage>
        <taxon>Eukaryota</taxon>
        <taxon>Metazoa</taxon>
        <taxon>Ecdysozoa</taxon>
        <taxon>Arthropoda</taxon>
        <taxon>Hexapoda</taxon>
        <taxon>Insecta</taxon>
        <taxon>Pterygota</taxon>
        <taxon>Neoptera</taxon>
        <taxon>Paraneoptera</taxon>
        <taxon>Hemiptera</taxon>
        <taxon>Sternorrhyncha</taxon>
        <taxon>Psylloidea</taxon>
        <taxon>Psyllidae</taxon>
        <taxon>Psyllinae</taxon>
        <taxon>Cacopsylla</taxon>
    </lineage>
</organism>
<feature type="compositionally biased region" description="Polar residues" evidence="1">
    <location>
        <begin position="262"/>
        <end position="271"/>
    </location>
</feature>
<proteinExistence type="predicted"/>
<dbReference type="AlphaFoldDB" id="A0A8D8VBH0"/>
<feature type="compositionally biased region" description="Low complexity" evidence="1">
    <location>
        <begin position="75"/>
        <end position="84"/>
    </location>
</feature>
<feature type="chain" id="PRO_5034164745" evidence="2">
    <location>
        <begin position="28"/>
        <end position="283"/>
    </location>
</feature>
<name>A0A8D8VBH0_9HEMI</name>
<feature type="region of interest" description="Disordered" evidence="1">
    <location>
        <begin position="68"/>
        <end position="101"/>
    </location>
</feature>
<accession>A0A8D8VBH0</accession>
<keyword evidence="2" id="KW-0732">Signal</keyword>
<protein>
    <submittedName>
        <fullName evidence="3">Uncharacterized protein</fullName>
    </submittedName>
</protein>
<dbReference type="EMBL" id="HBUF01357439">
    <property type="protein sequence ID" value="CAG6718481.1"/>
    <property type="molecule type" value="Transcribed_RNA"/>
</dbReference>
<feature type="region of interest" description="Disordered" evidence="1">
    <location>
        <begin position="262"/>
        <end position="283"/>
    </location>
</feature>
<evidence type="ECO:0000313" key="3">
    <source>
        <dbReference type="EMBL" id="CAG6718481.1"/>
    </source>
</evidence>